<dbReference type="InterPro" id="IPR006680">
    <property type="entry name" value="Amidohydro-rel"/>
</dbReference>
<dbReference type="SUPFAM" id="SSF51556">
    <property type="entry name" value="Metallo-dependent hydrolases"/>
    <property type="match status" value="1"/>
</dbReference>
<dbReference type="Gene3D" id="2.30.40.10">
    <property type="entry name" value="Urease, subunit C, domain 1"/>
    <property type="match status" value="1"/>
</dbReference>
<dbReference type="PANTHER" id="PTHR43135:SF3">
    <property type="entry name" value="ALPHA-D-RIBOSE 1-METHYLPHOSPHONATE 5-TRIPHOSPHATE DIPHOSPHATASE"/>
    <property type="match status" value="1"/>
</dbReference>
<protein>
    <recommendedName>
        <fullName evidence="2">Amidohydrolase-related domain-containing protein</fullName>
    </recommendedName>
</protein>
<feature type="domain" description="Amidohydrolase-related" evidence="2">
    <location>
        <begin position="88"/>
        <end position="396"/>
    </location>
</feature>
<gene>
    <name evidence="3" type="ORF">LTR84_011592</name>
</gene>
<keyword evidence="4" id="KW-1185">Reference proteome</keyword>
<dbReference type="GO" id="GO:0016810">
    <property type="term" value="F:hydrolase activity, acting on carbon-nitrogen (but not peptide) bonds"/>
    <property type="evidence" value="ECO:0007669"/>
    <property type="project" value="InterPro"/>
</dbReference>
<reference evidence="3 4" key="1">
    <citation type="submission" date="2023-08" db="EMBL/GenBank/DDBJ databases">
        <title>Black Yeasts Isolated from many extreme environments.</title>
        <authorList>
            <person name="Coleine C."/>
            <person name="Stajich J.E."/>
            <person name="Selbmann L."/>
        </authorList>
    </citation>
    <scope>NUCLEOTIDE SEQUENCE [LARGE SCALE GENOMIC DNA]</scope>
    <source>
        <strain evidence="3 4">CCFEE 5792</strain>
    </source>
</reference>
<feature type="chain" id="PRO_5043844037" description="Amidohydrolase-related domain-containing protein" evidence="1">
    <location>
        <begin position="18"/>
        <end position="408"/>
    </location>
</feature>
<accession>A0AAV9NGF1</accession>
<name>A0AAV9NGF1_9EURO</name>
<evidence type="ECO:0000259" key="2">
    <source>
        <dbReference type="Pfam" id="PF01979"/>
    </source>
</evidence>
<dbReference type="InterPro" id="IPR051781">
    <property type="entry name" value="Metallo-dep_Hydrolase"/>
</dbReference>
<evidence type="ECO:0000256" key="1">
    <source>
        <dbReference type="SAM" id="SignalP"/>
    </source>
</evidence>
<sequence length="408" mass="43585">MFLQILLVALITSVGRACVPQHLDVRQVDQNIQRRSLHTPSSSKIGIANVNLFTGTRFRRGALAIVGGRITFDLKDVDQWINGNSGYLIPGLIDSHCHPGSIGDLKILSSYGVTSAMGMNCANYALCASMKDQPGLTSFFTAGHGIAAPGSAHALIFQTPPELLINSTAEASMFVDYTFGNKSDWLKITAENRGPSQETQNRLVSLTHAAGKQAMTHAAGVDYYLQAIASGTDGIQHTPGDRLLTADAINGIKAHNKWVTATMVLVKAFIASPQALAVSSYTNESWPTVVQNVQKMYKANVTLLVGTDAIPASTSSSLGGIQNPLGKTVHDELDVFVNQVGFTPAEALRAATVLPAKMHRLSDRGVIEAGKRADLVLLRSNPLKNISATRDIVRVWNGGIEFNATAAL</sequence>
<dbReference type="SUPFAM" id="SSF51338">
    <property type="entry name" value="Composite domain of metallo-dependent hydrolases"/>
    <property type="match status" value="1"/>
</dbReference>
<feature type="signal peptide" evidence="1">
    <location>
        <begin position="1"/>
        <end position="17"/>
    </location>
</feature>
<dbReference type="Gene3D" id="1.20.58.520">
    <property type="entry name" value="Amidohydrolase"/>
    <property type="match status" value="1"/>
</dbReference>
<dbReference type="GeneID" id="89979742"/>
<evidence type="ECO:0000313" key="3">
    <source>
        <dbReference type="EMBL" id="KAK5057592.1"/>
    </source>
</evidence>
<dbReference type="Pfam" id="PF01979">
    <property type="entry name" value="Amidohydro_1"/>
    <property type="match status" value="1"/>
</dbReference>
<dbReference type="InterPro" id="IPR011059">
    <property type="entry name" value="Metal-dep_hydrolase_composite"/>
</dbReference>
<organism evidence="3 4">
    <name type="scientific">Exophiala bonariae</name>
    <dbReference type="NCBI Taxonomy" id="1690606"/>
    <lineage>
        <taxon>Eukaryota</taxon>
        <taxon>Fungi</taxon>
        <taxon>Dikarya</taxon>
        <taxon>Ascomycota</taxon>
        <taxon>Pezizomycotina</taxon>
        <taxon>Eurotiomycetes</taxon>
        <taxon>Chaetothyriomycetidae</taxon>
        <taxon>Chaetothyriales</taxon>
        <taxon>Herpotrichiellaceae</taxon>
        <taxon>Exophiala</taxon>
    </lineage>
</organism>
<comment type="caution">
    <text evidence="3">The sequence shown here is derived from an EMBL/GenBank/DDBJ whole genome shotgun (WGS) entry which is preliminary data.</text>
</comment>
<dbReference type="RefSeq" id="XP_064708710.1">
    <property type="nucleotide sequence ID" value="XM_064855121.1"/>
</dbReference>
<dbReference type="Gene3D" id="3.30.110.90">
    <property type="entry name" value="Amidohydrolase"/>
    <property type="match status" value="1"/>
</dbReference>
<dbReference type="AlphaFoldDB" id="A0AAV9NGF1"/>
<proteinExistence type="predicted"/>
<dbReference type="EMBL" id="JAVRRD010000006">
    <property type="protein sequence ID" value="KAK5057592.1"/>
    <property type="molecule type" value="Genomic_DNA"/>
</dbReference>
<dbReference type="Proteomes" id="UP001358417">
    <property type="component" value="Unassembled WGS sequence"/>
</dbReference>
<dbReference type="Gene3D" id="3.40.50.10910">
    <property type="entry name" value="Amidohydrolase"/>
    <property type="match status" value="1"/>
</dbReference>
<dbReference type="PANTHER" id="PTHR43135">
    <property type="entry name" value="ALPHA-D-RIBOSE 1-METHYLPHOSPHONATE 5-TRIPHOSPHATE DIPHOSPHATASE"/>
    <property type="match status" value="1"/>
</dbReference>
<dbReference type="InterPro" id="IPR032466">
    <property type="entry name" value="Metal_Hydrolase"/>
</dbReference>
<evidence type="ECO:0000313" key="4">
    <source>
        <dbReference type="Proteomes" id="UP001358417"/>
    </source>
</evidence>
<keyword evidence="1" id="KW-0732">Signal</keyword>